<dbReference type="HOGENOM" id="CLU_004542_5_3_1"/>
<organism evidence="13 14">
    <name type="scientific">Phaeoacremonium minimum (strain UCR-PA7)</name>
    <name type="common">Esca disease fungus</name>
    <name type="synonym">Togninia minima</name>
    <dbReference type="NCBI Taxonomy" id="1286976"/>
    <lineage>
        <taxon>Eukaryota</taxon>
        <taxon>Fungi</taxon>
        <taxon>Dikarya</taxon>
        <taxon>Ascomycota</taxon>
        <taxon>Pezizomycotina</taxon>
        <taxon>Sordariomycetes</taxon>
        <taxon>Sordariomycetidae</taxon>
        <taxon>Togniniales</taxon>
        <taxon>Togniniaceae</taxon>
        <taxon>Phaeoacremonium</taxon>
    </lineage>
</organism>
<dbReference type="InterPro" id="IPR001764">
    <property type="entry name" value="Glyco_hydro_3_N"/>
</dbReference>
<evidence type="ECO:0000256" key="2">
    <source>
        <dbReference type="ARBA" id="ARBA00005336"/>
    </source>
</evidence>
<dbReference type="InterPro" id="IPR044993">
    <property type="entry name" value="BXL"/>
</dbReference>
<dbReference type="PANTHER" id="PTHR42721:SF3">
    <property type="entry name" value="BETA-D-XYLOSIDASE 5-RELATED"/>
    <property type="match status" value="1"/>
</dbReference>
<evidence type="ECO:0000256" key="4">
    <source>
        <dbReference type="ARBA" id="ARBA00022729"/>
    </source>
</evidence>
<dbReference type="SUPFAM" id="SSF52279">
    <property type="entry name" value="Beta-D-glucan exohydrolase, C-terminal domain"/>
    <property type="match status" value="1"/>
</dbReference>
<dbReference type="Gene3D" id="2.60.40.10">
    <property type="entry name" value="Immunoglobulins"/>
    <property type="match status" value="1"/>
</dbReference>
<comment type="similarity">
    <text evidence="2">Belongs to the glycosyl hydrolase 3 family.</text>
</comment>
<dbReference type="GeneID" id="19325363"/>
<dbReference type="InterPro" id="IPR002772">
    <property type="entry name" value="Glyco_hydro_3_C"/>
</dbReference>
<dbReference type="GO" id="GO:0009044">
    <property type="term" value="F:xylan 1,4-beta-xylosidase activity"/>
    <property type="evidence" value="ECO:0007669"/>
    <property type="project" value="UniProtKB-EC"/>
</dbReference>
<proteinExistence type="inferred from homology"/>
<keyword evidence="7" id="KW-0119">Carbohydrate metabolism</keyword>
<sequence>MLISLQLATNQICNTTLDPWSRAKALVAEFTIEEKIKNTQDNSPGVPRIGLPPYEWWNEALHGVAWSPGISFGAAGQQFNYATSFPQPITMGAAWDMPLIRAVAETISTEARAFSNAGRGGLNFWTPNINPFRDPRWGRGQEVPSEDPYFISQYVNQLIPGLQGGLQADPYFKLVATCKHYAGYDIEDWGGNKRYGYDAVISPQDLRDYYLPPFQACARDANAQSFMCSYNAVNGVPTCADPWLLEDLLRDHWNWTGSDQWVTSDCDALKNVYSAHHFRNMSAPAAAAASLNAGTDLDCGSFWPENLGAAYNGSLFNETTLDVSLTRRYASLVRLGYFDPSEKQPYRQLGWADVATADAQTLARKAAIEGLVLLKNNDALPLSKPGGAIKTVAVIGPMAAASRQMQGNYYGNPPVLVSPAAAFQKAGYTVLTIPGVGVSSGTLAGVAAALAAAQKADAVVFVGGIDNGLESEEHDRTAIEWPAAQVTLIEQLATLTAEAGKEKPFVVVQMGTVVDASAVRDSTGVDALLWAGYPGQDGGTAIVDVLLGKTAPAGRLPFTQYPAGYVDEVPMTDMALRPSRGQNDTGKGNPGRTYKCAVISPDSELLSQFTTSALLAQSSTAASYKDLLPFASVPVTVSNTGNVTSDFVVMAFLKGEYGPKPYPLKSLAAFTRLHDIPAGTSVNATLEIQMGSVARSDEQGNLVLWPGQYSLVLDIDSKDSWNFTIAGDAAVLDVLPPRRTI</sequence>
<evidence type="ECO:0000256" key="10">
    <source>
        <dbReference type="ARBA" id="ARBA00024574"/>
    </source>
</evidence>
<evidence type="ECO:0000256" key="8">
    <source>
        <dbReference type="ARBA" id="ARBA00023295"/>
    </source>
</evidence>
<evidence type="ECO:0000313" key="13">
    <source>
        <dbReference type="EMBL" id="EON99608.1"/>
    </source>
</evidence>
<dbReference type="Pfam" id="PF00933">
    <property type="entry name" value="Glyco_hydro_3"/>
    <property type="match status" value="1"/>
</dbReference>
<evidence type="ECO:0000259" key="12">
    <source>
        <dbReference type="SMART" id="SM01217"/>
    </source>
</evidence>
<comment type="catalytic activity">
    <reaction evidence="10">
        <text>Hydrolysis of (1-&gt;4)-beta-D-xylans, to remove successive D-xylose residues from the non-reducing termini.</text>
        <dbReference type="EC" id="3.2.1.37"/>
    </reaction>
</comment>
<name>R8BJT1_PHAM7</name>
<accession>R8BJT1</accession>
<keyword evidence="3" id="KW-0858">Xylan degradation</keyword>
<dbReference type="UniPathway" id="UPA00114"/>
<dbReference type="GO" id="GO:0045493">
    <property type="term" value="P:xylan catabolic process"/>
    <property type="evidence" value="ECO:0007669"/>
    <property type="project" value="UniProtKB-UniPathway"/>
</dbReference>
<keyword evidence="6" id="KW-0325">Glycoprotein</keyword>
<keyword evidence="14" id="KW-1185">Reference proteome</keyword>
<dbReference type="InterPro" id="IPR013783">
    <property type="entry name" value="Ig-like_fold"/>
</dbReference>
<evidence type="ECO:0000256" key="9">
    <source>
        <dbReference type="ARBA" id="ARBA00023326"/>
    </source>
</evidence>
<dbReference type="RefSeq" id="XP_007915610.1">
    <property type="nucleotide sequence ID" value="XM_007917419.1"/>
</dbReference>
<dbReference type="EMBL" id="KB933141">
    <property type="protein sequence ID" value="EON99608.1"/>
    <property type="molecule type" value="Genomic_DNA"/>
</dbReference>
<keyword evidence="9" id="KW-0624">Polysaccharide degradation</keyword>
<dbReference type="InterPro" id="IPR026891">
    <property type="entry name" value="Fn3-like"/>
</dbReference>
<dbReference type="PANTHER" id="PTHR42721">
    <property type="entry name" value="SUGAR HYDROLASE-RELATED"/>
    <property type="match status" value="1"/>
</dbReference>
<evidence type="ECO:0000256" key="11">
    <source>
        <dbReference type="ARBA" id="ARBA00026107"/>
    </source>
</evidence>
<evidence type="ECO:0000256" key="1">
    <source>
        <dbReference type="ARBA" id="ARBA00004851"/>
    </source>
</evidence>
<reference evidence="14" key="1">
    <citation type="journal article" date="2013" name="Genome Announc.">
        <title>Draft genome sequence of the ascomycete Phaeoacremonium aleophilum strain UCR-PA7, a causal agent of the esca disease complex in grapevines.</title>
        <authorList>
            <person name="Blanco-Ulate B."/>
            <person name="Rolshausen P."/>
            <person name="Cantu D."/>
        </authorList>
    </citation>
    <scope>NUCLEOTIDE SEQUENCE [LARGE SCALE GENOMIC DNA]</scope>
    <source>
        <strain evidence="14">UCR-PA7</strain>
    </source>
</reference>
<evidence type="ECO:0000256" key="5">
    <source>
        <dbReference type="ARBA" id="ARBA00022801"/>
    </source>
</evidence>
<evidence type="ECO:0000256" key="6">
    <source>
        <dbReference type="ARBA" id="ARBA00023180"/>
    </source>
</evidence>
<dbReference type="Proteomes" id="UP000014074">
    <property type="component" value="Unassembled WGS sequence"/>
</dbReference>
<dbReference type="InterPro" id="IPR036962">
    <property type="entry name" value="Glyco_hydro_3_N_sf"/>
</dbReference>
<evidence type="ECO:0000256" key="3">
    <source>
        <dbReference type="ARBA" id="ARBA00022651"/>
    </source>
</evidence>
<dbReference type="InterPro" id="IPR036881">
    <property type="entry name" value="Glyco_hydro_3_C_sf"/>
</dbReference>
<protein>
    <recommendedName>
        <fullName evidence="11">xylan 1,4-beta-xylosidase</fullName>
        <ecNumber evidence="11">3.2.1.37</ecNumber>
    </recommendedName>
</protein>
<dbReference type="Gene3D" id="3.40.50.1700">
    <property type="entry name" value="Glycoside hydrolase family 3 C-terminal domain"/>
    <property type="match status" value="1"/>
</dbReference>
<dbReference type="AlphaFoldDB" id="R8BJT1"/>
<gene>
    <name evidence="13" type="ORF">UCRPA7_4868</name>
</gene>
<dbReference type="eggNOG" id="ENOG502QQ55">
    <property type="taxonomic scope" value="Eukaryota"/>
</dbReference>
<dbReference type="SUPFAM" id="SSF51445">
    <property type="entry name" value="(Trans)glycosidases"/>
    <property type="match status" value="1"/>
</dbReference>
<dbReference type="Gene3D" id="3.20.20.300">
    <property type="entry name" value="Glycoside hydrolase, family 3, N-terminal domain"/>
    <property type="match status" value="1"/>
</dbReference>
<dbReference type="SMART" id="SM01217">
    <property type="entry name" value="Fn3_like"/>
    <property type="match status" value="1"/>
</dbReference>
<dbReference type="Pfam" id="PF01915">
    <property type="entry name" value="Glyco_hydro_3_C"/>
    <property type="match status" value="1"/>
</dbReference>
<keyword evidence="4" id="KW-0732">Signal</keyword>
<keyword evidence="5 13" id="KW-0378">Hydrolase</keyword>
<keyword evidence="8" id="KW-0326">Glycosidase</keyword>
<feature type="domain" description="Fibronectin type III-like" evidence="12">
    <location>
        <begin position="647"/>
        <end position="717"/>
    </location>
</feature>
<dbReference type="EC" id="3.2.1.37" evidence="11"/>
<dbReference type="KEGG" id="tmn:UCRPA7_4868"/>
<comment type="pathway">
    <text evidence="1">Glycan degradation; xylan degradation.</text>
</comment>
<dbReference type="GO" id="GO:0031222">
    <property type="term" value="P:arabinan catabolic process"/>
    <property type="evidence" value="ECO:0007669"/>
    <property type="project" value="TreeGrafter"/>
</dbReference>
<evidence type="ECO:0000313" key="14">
    <source>
        <dbReference type="Proteomes" id="UP000014074"/>
    </source>
</evidence>
<dbReference type="GO" id="GO:0046556">
    <property type="term" value="F:alpha-L-arabinofuranosidase activity"/>
    <property type="evidence" value="ECO:0007669"/>
    <property type="project" value="TreeGrafter"/>
</dbReference>
<dbReference type="OrthoDB" id="47059at2759"/>
<dbReference type="InterPro" id="IPR017853">
    <property type="entry name" value="GH"/>
</dbReference>
<evidence type="ECO:0000256" key="7">
    <source>
        <dbReference type="ARBA" id="ARBA00023277"/>
    </source>
</evidence>